<dbReference type="EMBL" id="LR743508">
    <property type="protein sequence ID" value="CAA2109330.1"/>
    <property type="molecule type" value="Genomic_DNA"/>
</dbReference>
<feature type="domain" description="D-isomer specific 2-hydroxyacid dehydrogenase NAD-binding" evidence="3">
    <location>
        <begin position="101"/>
        <end position="273"/>
    </location>
</feature>
<evidence type="ECO:0000259" key="3">
    <source>
        <dbReference type="Pfam" id="PF02826"/>
    </source>
</evidence>
<organism evidence="4">
    <name type="scientific">Variovorax paradoxus</name>
    <dbReference type="NCBI Taxonomy" id="34073"/>
    <lineage>
        <taxon>Bacteria</taxon>
        <taxon>Pseudomonadati</taxon>
        <taxon>Pseudomonadota</taxon>
        <taxon>Betaproteobacteria</taxon>
        <taxon>Burkholderiales</taxon>
        <taxon>Comamonadaceae</taxon>
        <taxon>Variovorax</taxon>
    </lineage>
</organism>
<dbReference type="GO" id="GO:0030267">
    <property type="term" value="F:glyoxylate reductase (NADPH) activity"/>
    <property type="evidence" value="ECO:0007669"/>
    <property type="project" value="UniProtKB-EC"/>
</dbReference>
<dbReference type="RefSeq" id="WP_339093275.1">
    <property type="nucleotide sequence ID" value="NZ_LR743508.1"/>
</dbReference>
<dbReference type="AlphaFoldDB" id="A0A679JSM2"/>
<reference evidence="4" key="1">
    <citation type="submission" date="2019-12" db="EMBL/GenBank/DDBJ databases">
        <authorList>
            <person name="Cremers G."/>
        </authorList>
    </citation>
    <scope>NUCLEOTIDE SEQUENCE</scope>
    <source>
        <strain evidence="4">Vvax</strain>
    </source>
</reference>
<dbReference type="PANTHER" id="PTHR43333:SF1">
    <property type="entry name" value="D-ISOMER SPECIFIC 2-HYDROXYACID DEHYDROGENASE NAD-BINDING DOMAIN-CONTAINING PROTEIN"/>
    <property type="match status" value="1"/>
</dbReference>
<dbReference type="InterPro" id="IPR036291">
    <property type="entry name" value="NAD(P)-bd_dom_sf"/>
</dbReference>
<keyword evidence="2" id="KW-0520">NAD</keyword>
<protein>
    <submittedName>
        <fullName evidence="4">Glyoxylate/hydroxypyruvate reductase A</fullName>
        <ecNumber evidence="4">1.1.1.79</ecNumber>
    </submittedName>
</protein>
<name>A0A679JSM2_VARPD</name>
<keyword evidence="1 4" id="KW-0560">Oxidoreductase</keyword>
<accession>A0A679JSM2</accession>
<dbReference type="SUPFAM" id="SSF52283">
    <property type="entry name" value="Formate/glycerate dehydrogenase catalytic domain-like"/>
    <property type="match status" value="1"/>
</dbReference>
<sequence>MTRIALISQSANLAYFAPLVQAAAPELDVVVWPDPAFREAEVAMCWNAPPGVYAQMPRLRLVHSIAAGVDNVVAGQDLRGLPVCRVVDPKLADGMVQYVLWSVLHFHRRIDVAMANQRNRVWQRPLQTPAADCRVGLMGLGKLGGAIARSLLGLGYAVNGWSRSAHDIEGAAMFSGAEAFDDFLGKTDVLVCVLPLTDATRGILGKRTFDALPRGAAVVNCGRGEHLVASDLLAALDSGQLRGAVLDVFASEPLPQDDPLWQAPGVVVTPHMATMASSAVVAQQVADNVRRLEAGQPLHNAVDMSRGY</sequence>
<dbReference type="PANTHER" id="PTHR43333">
    <property type="entry name" value="2-HACID_DH_C DOMAIN-CONTAINING PROTEIN"/>
    <property type="match status" value="1"/>
</dbReference>
<dbReference type="Pfam" id="PF02826">
    <property type="entry name" value="2-Hacid_dh_C"/>
    <property type="match status" value="1"/>
</dbReference>
<keyword evidence="4" id="KW-0670">Pyruvate</keyword>
<dbReference type="Gene3D" id="3.40.50.720">
    <property type="entry name" value="NAD(P)-binding Rossmann-like Domain"/>
    <property type="match status" value="2"/>
</dbReference>
<dbReference type="SUPFAM" id="SSF51735">
    <property type="entry name" value="NAD(P)-binding Rossmann-fold domains"/>
    <property type="match status" value="1"/>
</dbReference>
<gene>
    <name evidence="4" type="primary">ghrA_3</name>
    <name evidence="4" type="ORF">VVAX_05601</name>
</gene>
<evidence type="ECO:0000313" key="4">
    <source>
        <dbReference type="EMBL" id="CAA2109330.1"/>
    </source>
</evidence>
<dbReference type="CDD" id="cd12164">
    <property type="entry name" value="GDH_like_2"/>
    <property type="match status" value="1"/>
</dbReference>
<dbReference type="InterPro" id="IPR006140">
    <property type="entry name" value="D-isomer_DH_NAD-bd"/>
</dbReference>
<dbReference type="EC" id="1.1.1.79" evidence="4"/>
<dbReference type="GO" id="GO:0051287">
    <property type="term" value="F:NAD binding"/>
    <property type="evidence" value="ECO:0007669"/>
    <property type="project" value="InterPro"/>
</dbReference>
<evidence type="ECO:0000256" key="1">
    <source>
        <dbReference type="ARBA" id="ARBA00023002"/>
    </source>
</evidence>
<evidence type="ECO:0000256" key="2">
    <source>
        <dbReference type="ARBA" id="ARBA00023027"/>
    </source>
</evidence>
<proteinExistence type="predicted"/>